<comment type="caution">
    <text evidence="1">The sequence shown here is derived from an EMBL/GenBank/DDBJ whole genome shotgun (WGS) entry which is preliminary data.</text>
</comment>
<proteinExistence type="predicted"/>
<name>A0ABN9X5K0_9DINO</name>
<evidence type="ECO:0000313" key="1">
    <source>
        <dbReference type="EMBL" id="CAK0893271.1"/>
    </source>
</evidence>
<protein>
    <submittedName>
        <fullName evidence="1">Uncharacterized protein</fullName>
    </submittedName>
</protein>
<reference evidence="1" key="1">
    <citation type="submission" date="2023-10" db="EMBL/GenBank/DDBJ databases">
        <authorList>
            <person name="Chen Y."/>
            <person name="Shah S."/>
            <person name="Dougan E. K."/>
            <person name="Thang M."/>
            <person name="Chan C."/>
        </authorList>
    </citation>
    <scope>NUCLEOTIDE SEQUENCE [LARGE SCALE GENOMIC DNA]</scope>
</reference>
<evidence type="ECO:0000313" key="2">
    <source>
        <dbReference type="Proteomes" id="UP001189429"/>
    </source>
</evidence>
<gene>
    <name evidence="1" type="ORF">PCOR1329_LOCUS72658</name>
</gene>
<organism evidence="1 2">
    <name type="scientific">Prorocentrum cordatum</name>
    <dbReference type="NCBI Taxonomy" id="2364126"/>
    <lineage>
        <taxon>Eukaryota</taxon>
        <taxon>Sar</taxon>
        <taxon>Alveolata</taxon>
        <taxon>Dinophyceae</taxon>
        <taxon>Prorocentrales</taxon>
        <taxon>Prorocentraceae</taxon>
        <taxon>Prorocentrum</taxon>
    </lineage>
</organism>
<dbReference type="Proteomes" id="UP001189429">
    <property type="component" value="Unassembled WGS sequence"/>
</dbReference>
<accession>A0ABN9X5K0</accession>
<dbReference type="EMBL" id="CAUYUJ010019726">
    <property type="protein sequence ID" value="CAK0893271.1"/>
    <property type="molecule type" value="Genomic_DNA"/>
</dbReference>
<keyword evidence="2" id="KW-1185">Reference proteome</keyword>
<sequence length="237" mass="26351">MVCSNLQLNNIDQDLKGVHTLSSREALTRAECAMKVGYYACGCFLLEFCCKKICFCLTVKQCVENASELFHQAWLLNYAIQVGHLTKSTLHDRVATWRLSEAINHTCGEVETKPIEHVFKDIMGNNKGVMQETAGIVKKAVEARGVSAGTCQCCECCVSTREREAVKEALEGVESETREGLSSLITLTSQKIGKEEAYLRKVEETYMRHYKQLQDEALLVACPFDEIGSTGLPVKQG</sequence>